<dbReference type="InterPro" id="IPR050703">
    <property type="entry name" value="Flavin_MAO"/>
</dbReference>
<comment type="similarity">
    <text evidence="3 7">Belongs to the flavin monoamine oxidase family.</text>
</comment>
<dbReference type="Gene3D" id="1.10.405.10">
    <property type="entry name" value="Guanine Nucleotide Dissociation Inhibitor, domain 1"/>
    <property type="match status" value="1"/>
</dbReference>
<dbReference type="AlphaFoldDB" id="A0A814JP45"/>
<protein>
    <recommendedName>
        <fullName evidence="7">Amine oxidase</fullName>
        <ecNumber evidence="7">1.4.3.-</ecNumber>
    </recommendedName>
</protein>
<dbReference type="GO" id="GO:0008131">
    <property type="term" value="F:primary methylamine oxidase activity"/>
    <property type="evidence" value="ECO:0007669"/>
    <property type="project" value="UniProtKB-ARBA"/>
</dbReference>
<dbReference type="Proteomes" id="UP000663879">
    <property type="component" value="Unassembled WGS sequence"/>
</dbReference>
<dbReference type="PRINTS" id="PR00757">
    <property type="entry name" value="AMINEOXDASEF"/>
</dbReference>
<evidence type="ECO:0000256" key="7">
    <source>
        <dbReference type="RuleBase" id="RU362067"/>
    </source>
</evidence>
<comment type="subcellular location">
    <subcellularLocation>
        <location evidence="2">Mitochondrion outer membrane</location>
        <topology evidence="2">Single-pass type IV membrane protein</topology>
        <orientation evidence="2">Cytoplasmic side</orientation>
    </subcellularLocation>
</comment>
<dbReference type="PANTHER" id="PTHR43563">
    <property type="entry name" value="AMINE OXIDASE"/>
    <property type="match status" value="1"/>
</dbReference>
<feature type="binding site" evidence="6">
    <location>
        <position position="489"/>
    </location>
    <ligand>
        <name>FAD</name>
        <dbReference type="ChEBI" id="CHEBI:57692"/>
    </ligand>
</feature>
<dbReference type="PANTHER" id="PTHR43563:SF14">
    <property type="entry name" value="AMINE OXIDASE"/>
    <property type="match status" value="1"/>
</dbReference>
<dbReference type="Gene3D" id="3.90.660.10">
    <property type="match status" value="1"/>
</dbReference>
<gene>
    <name evidence="9" type="ORF">OXX778_LOCUS18322</name>
</gene>
<dbReference type="SUPFAM" id="SSF54373">
    <property type="entry name" value="FAD-linked reductases, C-terminal domain"/>
    <property type="match status" value="1"/>
</dbReference>
<feature type="binding site" evidence="6">
    <location>
        <position position="261"/>
    </location>
    <ligand>
        <name>FAD</name>
        <dbReference type="ChEBI" id="CHEBI:57692"/>
    </ligand>
</feature>
<proteinExistence type="inferred from homology"/>
<dbReference type="OrthoDB" id="7777654at2759"/>
<feature type="binding site" evidence="6">
    <location>
        <position position="405"/>
    </location>
    <ligand>
        <name>substrate</name>
    </ligand>
</feature>
<dbReference type="GO" id="GO:0005741">
    <property type="term" value="C:mitochondrial outer membrane"/>
    <property type="evidence" value="ECO:0007669"/>
    <property type="project" value="UniProtKB-SubCell"/>
</dbReference>
<evidence type="ECO:0000259" key="8">
    <source>
        <dbReference type="Pfam" id="PF01593"/>
    </source>
</evidence>
<dbReference type="EC" id="1.4.3.-" evidence="7"/>
<dbReference type="InterPro" id="IPR036188">
    <property type="entry name" value="FAD/NAD-bd_sf"/>
</dbReference>
<keyword evidence="7" id="KW-0274">FAD</keyword>
<evidence type="ECO:0000313" key="9">
    <source>
        <dbReference type="EMBL" id="CAF1040430.1"/>
    </source>
</evidence>
<keyword evidence="4 7" id="KW-0560">Oxidoreductase</keyword>
<sequence length="589" mass="67559">MSIRKIDNIDEEIYDVVIIGAGISGSNAAYELKKKSKNIKILVLEAKDRVGGRTQTIDVKCANNKTSRWDIGGQWVSDSQENVTRLMKELNIQTYRQFDDGLKLLEANGNISIYNSSVPCSSLWSWIDMQLYMWRTNRDLKKISTIHPFSDRKLANTLDLSNAKDYFYSKSVTPTVRSIFTSNMRTIYGLELEQVNALFGLMYLKAGGGNVEAITYSDEGCAQEKRVRGGTQQISQKCLAYVQKVSTTPENMTKILLNEAVLEIIQSEENDDEPVTIITNNTLTDSKSQFRARKVISTIPVNQYINIKFTPELPYYKRNFFKFFQVGNYIKFLVTYKNHFWRAKGLSGEGTYDGSVKWVNEERFKEAYKNEINKLNFNRKMPTFGAVNEVFDGTNEEGEPALIGFIAADTALEWADQSLELRCKEVIEDLARMYGDEARDYVEYVEKNWAYEPYNGGCPCFNIVSSGVMKDYSRATREPFINVHFGGTESATVWQGYMDGAVESGERVANEVLYALYRHDPTIKIDYEKTYYHHKELIQKMNELDAKRSNNKFLSYSKFLVKTSVVLGASYYLAKRFNLNARIKLPKFF</sequence>
<comment type="caution">
    <text evidence="9">The sequence shown here is derived from an EMBL/GenBank/DDBJ whole genome shotgun (WGS) entry which is preliminary data.</text>
</comment>
<accession>A0A814JP45</accession>
<reference evidence="9" key="1">
    <citation type="submission" date="2021-02" db="EMBL/GenBank/DDBJ databases">
        <authorList>
            <person name="Nowell W R."/>
        </authorList>
    </citation>
    <scope>NUCLEOTIDE SEQUENCE</scope>
    <source>
        <strain evidence="9">Ploen Becks lab</strain>
    </source>
</reference>
<dbReference type="SUPFAM" id="SSF51905">
    <property type="entry name" value="FAD/NAD(P)-binding domain"/>
    <property type="match status" value="1"/>
</dbReference>
<evidence type="ECO:0000256" key="1">
    <source>
        <dbReference type="ARBA" id="ARBA00001974"/>
    </source>
</evidence>
<dbReference type="Pfam" id="PF01593">
    <property type="entry name" value="Amino_oxidase"/>
    <property type="match status" value="1"/>
</dbReference>
<feature type="binding site" evidence="6">
    <location>
        <begin position="45"/>
        <end position="46"/>
    </location>
    <ligand>
        <name>FAD</name>
        <dbReference type="ChEBI" id="CHEBI:57692"/>
    </ligand>
</feature>
<dbReference type="EMBL" id="CAJNOC010005025">
    <property type="protein sequence ID" value="CAF1040430.1"/>
    <property type="molecule type" value="Genomic_DNA"/>
</dbReference>
<keyword evidence="7" id="KW-0285">Flavoprotein</keyword>
<keyword evidence="10" id="KW-1185">Reference proteome</keyword>
<organism evidence="9 10">
    <name type="scientific">Brachionus calyciflorus</name>
    <dbReference type="NCBI Taxonomy" id="104777"/>
    <lineage>
        <taxon>Eukaryota</taxon>
        <taxon>Metazoa</taxon>
        <taxon>Spiralia</taxon>
        <taxon>Gnathifera</taxon>
        <taxon>Rotifera</taxon>
        <taxon>Eurotatoria</taxon>
        <taxon>Monogononta</taxon>
        <taxon>Pseudotrocha</taxon>
        <taxon>Ploima</taxon>
        <taxon>Brachionidae</taxon>
        <taxon>Brachionus</taxon>
    </lineage>
</organism>
<evidence type="ECO:0000256" key="5">
    <source>
        <dbReference type="ARBA" id="ARBA00048448"/>
    </source>
</evidence>
<dbReference type="InterPro" id="IPR002937">
    <property type="entry name" value="Amino_oxidase"/>
</dbReference>
<evidence type="ECO:0000313" key="10">
    <source>
        <dbReference type="Proteomes" id="UP000663879"/>
    </source>
</evidence>
<evidence type="ECO:0000256" key="4">
    <source>
        <dbReference type="ARBA" id="ARBA00023002"/>
    </source>
</evidence>
<dbReference type="InterPro" id="IPR001613">
    <property type="entry name" value="Flavin_amine_oxidase"/>
</dbReference>
<feature type="binding site" evidence="6">
    <location>
        <position position="24"/>
    </location>
    <ligand>
        <name>FAD</name>
        <dbReference type="ChEBI" id="CHEBI:57692"/>
    </ligand>
</feature>
<evidence type="ECO:0000256" key="3">
    <source>
        <dbReference type="ARBA" id="ARBA00005995"/>
    </source>
</evidence>
<comment type="cofactor">
    <cofactor evidence="1 7">
        <name>FAD</name>
        <dbReference type="ChEBI" id="CHEBI:57692"/>
    </cofactor>
</comment>
<comment type="catalytic activity">
    <reaction evidence="5">
        <text>a secondary aliphatic amine + O2 + H2O = a primary amine + an aldehyde + H2O2</text>
        <dbReference type="Rhea" id="RHEA:26414"/>
        <dbReference type="ChEBI" id="CHEBI:15377"/>
        <dbReference type="ChEBI" id="CHEBI:15379"/>
        <dbReference type="ChEBI" id="CHEBI:16240"/>
        <dbReference type="ChEBI" id="CHEBI:17478"/>
        <dbReference type="ChEBI" id="CHEBI:58855"/>
        <dbReference type="ChEBI" id="CHEBI:65296"/>
        <dbReference type="EC" id="1.4.3.4"/>
    </reaction>
</comment>
<feature type="domain" description="Amine oxidase" evidence="8">
    <location>
        <begin position="28"/>
        <end position="513"/>
    </location>
</feature>
<dbReference type="GO" id="GO:0097621">
    <property type="term" value="F:monoamine oxidase activity"/>
    <property type="evidence" value="ECO:0007669"/>
    <property type="project" value="UniProtKB-EC"/>
</dbReference>
<name>A0A814JP45_9BILA</name>
<evidence type="ECO:0000256" key="6">
    <source>
        <dbReference type="PIRSR" id="PIRSR601613-1"/>
    </source>
</evidence>
<evidence type="ECO:0000256" key="2">
    <source>
        <dbReference type="ARBA" id="ARBA00004362"/>
    </source>
</evidence>
<dbReference type="Gene3D" id="3.50.50.60">
    <property type="entry name" value="FAD/NAD(P)-binding domain"/>
    <property type="match status" value="1"/>
</dbReference>